<feature type="region of interest" description="Disordered" evidence="1">
    <location>
        <begin position="20"/>
        <end position="73"/>
    </location>
</feature>
<accession>A0A8X7U9K0</accession>
<keyword evidence="3" id="KW-1185">Reference proteome</keyword>
<dbReference type="AlphaFoldDB" id="A0A8X7U9K0"/>
<evidence type="ECO:0000313" key="3">
    <source>
        <dbReference type="Proteomes" id="UP000886595"/>
    </source>
</evidence>
<feature type="compositionally biased region" description="Polar residues" evidence="1">
    <location>
        <begin position="29"/>
        <end position="42"/>
    </location>
</feature>
<comment type="caution">
    <text evidence="2">The sequence shown here is derived from an EMBL/GenBank/DDBJ whole genome shotgun (WGS) entry which is preliminary data.</text>
</comment>
<organism evidence="2 3">
    <name type="scientific">Brassica carinata</name>
    <name type="common">Ethiopian mustard</name>
    <name type="synonym">Abyssinian cabbage</name>
    <dbReference type="NCBI Taxonomy" id="52824"/>
    <lineage>
        <taxon>Eukaryota</taxon>
        <taxon>Viridiplantae</taxon>
        <taxon>Streptophyta</taxon>
        <taxon>Embryophyta</taxon>
        <taxon>Tracheophyta</taxon>
        <taxon>Spermatophyta</taxon>
        <taxon>Magnoliopsida</taxon>
        <taxon>eudicotyledons</taxon>
        <taxon>Gunneridae</taxon>
        <taxon>Pentapetalae</taxon>
        <taxon>rosids</taxon>
        <taxon>malvids</taxon>
        <taxon>Brassicales</taxon>
        <taxon>Brassicaceae</taxon>
        <taxon>Brassiceae</taxon>
        <taxon>Brassica</taxon>
    </lineage>
</organism>
<gene>
    <name evidence="2" type="ORF">Bca52824_062596</name>
</gene>
<evidence type="ECO:0000256" key="1">
    <source>
        <dbReference type="SAM" id="MobiDB-lite"/>
    </source>
</evidence>
<sequence length="91" mass="9764">MESKINDCKQFASNLYAGGDDAEEACGTESVQGDTSPSLQRNTAEERRQMGLRSPRADPPAPHLARDLSHGGDGSACTTWRLMLCAGDPRV</sequence>
<protein>
    <submittedName>
        <fullName evidence="2">Uncharacterized protein</fullName>
    </submittedName>
</protein>
<dbReference type="Proteomes" id="UP000886595">
    <property type="component" value="Unassembled WGS sequence"/>
</dbReference>
<dbReference type="EMBL" id="JAAMPC010000013">
    <property type="protein sequence ID" value="KAG2268041.1"/>
    <property type="molecule type" value="Genomic_DNA"/>
</dbReference>
<name>A0A8X7U9K0_BRACI</name>
<evidence type="ECO:0000313" key="2">
    <source>
        <dbReference type="EMBL" id="KAG2268041.1"/>
    </source>
</evidence>
<reference evidence="2 3" key="1">
    <citation type="submission" date="2020-02" db="EMBL/GenBank/DDBJ databases">
        <authorList>
            <person name="Ma Q."/>
            <person name="Huang Y."/>
            <person name="Song X."/>
            <person name="Pei D."/>
        </authorList>
    </citation>
    <scope>NUCLEOTIDE SEQUENCE [LARGE SCALE GENOMIC DNA]</scope>
    <source>
        <strain evidence="2">Sxm20200214</strain>
        <tissue evidence="2">Leaf</tissue>
    </source>
</reference>
<proteinExistence type="predicted"/>